<comment type="similarity">
    <text evidence="6">Belongs to the exbB/tolQ family.</text>
</comment>
<keyword evidence="3 7" id="KW-0812">Transmembrane</keyword>
<evidence type="ECO:0000313" key="9">
    <source>
        <dbReference type="EMBL" id="MBB6520454.1"/>
    </source>
</evidence>
<name>A0A7X0JRJ1_9GAMM</name>
<dbReference type="PANTHER" id="PTHR30625:SF18">
    <property type="entry name" value="TONB2 ENERGY TRANSDUCTION SYSTEM INNER MEMBRANE COMPONENT EXBB"/>
    <property type="match status" value="1"/>
</dbReference>
<evidence type="ECO:0000256" key="3">
    <source>
        <dbReference type="ARBA" id="ARBA00022692"/>
    </source>
</evidence>
<evidence type="ECO:0000256" key="2">
    <source>
        <dbReference type="ARBA" id="ARBA00022475"/>
    </source>
</evidence>
<reference evidence="9 10" key="1">
    <citation type="submission" date="2020-08" db="EMBL/GenBank/DDBJ databases">
        <title>Genomic Encyclopedia of Type Strains, Phase IV (KMG-IV): sequencing the most valuable type-strain genomes for metagenomic binning, comparative biology and taxonomic classification.</title>
        <authorList>
            <person name="Goeker M."/>
        </authorList>
    </citation>
    <scope>NUCLEOTIDE SEQUENCE [LARGE SCALE GENOMIC DNA]</scope>
    <source>
        <strain evidence="9 10">DSM 22368</strain>
    </source>
</reference>
<keyword evidence="6" id="KW-0653">Protein transport</keyword>
<evidence type="ECO:0000256" key="4">
    <source>
        <dbReference type="ARBA" id="ARBA00022989"/>
    </source>
</evidence>
<dbReference type="Proteomes" id="UP000528457">
    <property type="component" value="Unassembled WGS sequence"/>
</dbReference>
<feature type="domain" description="MotA/TolQ/ExbB proton channel" evidence="8">
    <location>
        <begin position="63"/>
        <end position="164"/>
    </location>
</feature>
<dbReference type="InterPro" id="IPR002898">
    <property type="entry name" value="MotA_ExbB_proton_chnl"/>
</dbReference>
<proteinExistence type="inferred from homology"/>
<dbReference type="InParanoid" id="A0A7X0JRJ1"/>
<comment type="subcellular location">
    <subcellularLocation>
        <location evidence="1">Cell membrane</location>
        <topology evidence="1">Multi-pass membrane protein</topology>
    </subcellularLocation>
    <subcellularLocation>
        <location evidence="6">Membrane</location>
        <topology evidence="6">Multi-pass membrane protein</topology>
    </subcellularLocation>
</comment>
<feature type="transmembrane region" description="Helical" evidence="7">
    <location>
        <begin position="94"/>
        <end position="117"/>
    </location>
</feature>
<dbReference type="GO" id="GO:0005886">
    <property type="term" value="C:plasma membrane"/>
    <property type="evidence" value="ECO:0007669"/>
    <property type="project" value="UniProtKB-SubCell"/>
</dbReference>
<dbReference type="Pfam" id="PF01618">
    <property type="entry name" value="MotA_ExbB"/>
    <property type="match status" value="1"/>
</dbReference>
<dbReference type="PANTHER" id="PTHR30625">
    <property type="entry name" value="PROTEIN TOLQ"/>
    <property type="match status" value="1"/>
</dbReference>
<feature type="transmembrane region" description="Helical" evidence="7">
    <location>
        <begin position="137"/>
        <end position="156"/>
    </location>
</feature>
<evidence type="ECO:0000256" key="1">
    <source>
        <dbReference type="ARBA" id="ARBA00004651"/>
    </source>
</evidence>
<dbReference type="RefSeq" id="WP_166851235.1">
    <property type="nucleotide sequence ID" value="NZ_JAAONY010000001.1"/>
</dbReference>
<evidence type="ECO:0000256" key="7">
    <source>
        <dbReference type="SAM" id="Phobius"/>
    </source>
</evidence>
<dbReference type="AlphaFoldDB" id="A0A7X0JRJ1"/>
<comment type="caution">
    <text evidence="9">The sequence shown here is derived from an EMBL/GenBank/DDBJ whole genome shotgun (WGS) entry which is preliminary data.</text>
</comment>
<feature type="transmembrane region" description="Helical" evidence="7">
    <location>
        <begin position="21"/>
        <end position="42"/>
    </location>
</feature>
<organism evidence="9 10">
    <name type="scientific">Pseudoteredinibacter isoporae</name>
    <dbReference type="NCBI Taxonomy" id="570281"/>
    <lineage>
        <taxon>Bacteria</taxon>
        <taxon>Pseudomonadati</taxon>
        <taxon>Pseudomonadota</taxon>
        <taxon>Gammaproteobacteria</taxon>
        <taxon>Cellvibrionales</taxon>
        <taxon>Cellvibrionaceae</taxon>
        <taxon>Pseudoteredinibacter</taxon>
    </lineage>
</organism>
<evidence type="ECO:0000256" key="6">
    <source>
        <dbReference type="RuleBase" id="RU004057"/>
    </source>
</evidence>
<keyword evidence="5 7" id="KW-0472">Membrane</keyword>
<evidence type="ECO:0000313" key="10">
    <source>
        <dbReference type="Proteomes" id="UP000528457"/>
    </source>
</evidence>
<dbReference type="InterPro" id="IPR050790">
    <property type="entry name" value="ExbB/TolQ_transport"/>
</dbReference>
<dbReference type="GO" id="GO:0017038">
    <property type="term" value="P:protein import"/>
    <property type="evidence" value="ECO:0007669"/>
    <property type="project" value="TreeGrafter"/>
</dbReference>
<protein>
    <submittedName>
        <fullName evidence="9">Biopolymer transport protein ExbB</fullName>
    </submittedName>
</protein>
<accession>A0A7X0JRJ1</accession>
<keyword evidence="6" id="KW-0813">Transport</keyword>
<evidence type="ECO:0000256" key="5">
    <source>
        <dbReference type="ARBA" id="ARBA00023136"/>
    </source>
</evidence>
<sequence>MTALMDQLEAIKAFVESGGEVLVLIAILTFVMWTLIFERLWYFKGTLKRDVQGALDTWEARPERQSWNAHQIRYALISRVSEKVRSNMSMIETLVSLAPLFGLLGTVWGMIEVFNVLAITGGGDAKSMASGVSKATIPTMAGMVAALSGVFGNTLVTRIAERENQLLADHLTMDH</sequence>
<evidence type="ECO:0000259" key="8">
    <source>
        <dbReference type="Pfam" id="PF01618"/>
    </source>
</evidence>
<dbReference type="EMBL" id="JACHHT010000001">
    <property type="protein sequence ID" value="MBB6520454.1"/>
    <property type="molecule type" value="Genomic_DNA"/>
</dbReference>
<keyword evidence="2" id="KW-1003">Cell membrane</keyword>
<keyword evidence="4 7" id="KW-1133">Transmembrane helix</keyword>
<gene>
    <name evidence="9" type="ORF">HNR48_000732</name>
</gene>
<keyword evidence="10" id="KW-1185">Reference proteome</keyword>